<gene>
    <name evidence="6" type="ORF">H9717_00405</name>
</gene>
<dbReference type="Proteomes" id="UP000886858">
    <property type="component" value="Unassembled WGS sequence"/>
</dbReference>
<dbReference type="GO" id="GO:0043565">
    <property type="term" value="F:sequence-specific DNA binding"/>
    <property type="evidence" value="ECO:0007669"/>
    <property type="project" value="InterPro"/>
</dbReference>
<sequence>MQGKKSVGKILSDVRDWIISYLIVLIIPIVICSVFFLYTYLTIWEETSDSNAVALQIIASELDGIFEKIVAVEYNIQNNDNIRTCESLTPSLDADKRYQLIKASEALNECIGSGNDIITSWQLFYPNNEFVLLVGKAYTDMAGSYMRLGESMGYSEKDWETLLKQHNDRKILGNPEEGLIIYLTSLPRYGKTVKKNVIFTLNMDHIQEILSKLDNMKSSGILLVNGENAVLASRNMDDMDTAQLTKEAVPGNGYEKLSVRGEDMMVSCVELENVDLKLISVIPYREFWSTALKNLGVFWAALALCIFVGVSISLLFSVWKQKTWGSIKSILKNKPAEGGNHIFSRDKEIAKAIEEIVKEYHCMQNQLDSVDSMKRELLLTSVLRGRIRAEEADRILEKNGVEVNLGNYVVILFRLNGFERFYDIGEQKVSEEEIRMLRQSITSIVWELNQKAFSCESLNLDEKIVCIVDFGTLEKEACYEQMKEFSRNTCEASREGLKELLTVSISDVHRHVVTLHKAYAEALRVMEYQMNMGGELVMDYLEMVQKAQISYLYSLEDEKVFIQCIYEGKEKEALQLFEEICDKSVASISGSEELNRCLIWNLTASVLRAESELRDRIELPDIRNFLESVKEIDSISEIRRLLTERIAEICRDVVKNKGKKDNIAEQVKEYIQEHFSDANLNNSEIAEYFHMNISYLSTFFKEKTGVNLLSYIHQTRLEKAKELLETTDMTLDEIGEKVGCNNKVSFLRLFKKYEGITPTEYRRKRRQRG</sequence>
<comment type="caution">
    <text evidence="6">The sequence shown here is derived from an EMBL/GenBank/DDBJ whole genome shotgun (WGS) entry which is preliminary data.</text>
</comment>
<dbReference type="Gene3D" id="3.30.450.20">
    <property type="entry name" value="PAS domain"/>
    <property type="match status" value="1"/>
</dbReference>
<keyword evidence="3" id="KW-0804">Transcription</keyword>
<dbReference type="PANTHER" id="PTHR43280:SF28">
    <property type="entry name" value="HTH-TYPE TRANSCRIPTIONAL ACTIVATOR RHAS"/>
    <property type="match status" value="1"/>
</dbReference>
<reference evidence="6" key="1">
    <citation type="journal article" date="2021" name="PeerJ">
        <title>Extensive microbial diversity within the chicken gut microbiome revealed by metagenomics and culture.</title>
        <authorList>
            <person name="Gilroy R."/>
            <person name="Ravi A."/>
            <person name="Getino M."/>
            <person name="Pursley I."/>
            <person name="Horton D.L."/>
            <person name="Alikhan N.F."/>
            <person name="Baker D."/>
            <person name="Gharbi K."/>
            <person name="Hall N."/>
            <person name="Watson M."/>
            <person name="Adriaenssens E.M."/>
            <person name="Foster-Nyarko E."/>
            <person name="Jarju S."/>
            <person name="Secka A."/>
            <person name="Antonio M."/>
            <person name="Oren A."/>
            <person name="Chaudhuri R.R."/>
            <person name="La Ragione R."/>
            <person name="Hildebrand F."/>
            <person name="Pallen M.J."/>
        </authorList>
    </citation>
    <scope>NUCLEOTIDE SEQUENCE</scope>
    <source>
        <strain evidence="6">CHK179-7159</strain>
    </source>
</reference>
<evidence type="ECO:0000256" key="2">
    <source>
        <dbReference type="ARBA" id="ARBA00023125"/>
    </source>
</evidence>
<evidence type="ECO:0000313" key="7">
    <source>
        <dbReference type="Proteomes" id="UP000886858"/>
    </source>
</evidence>
<feature type="transmembrane region" description="Helical" evidence="4">
    <location>
        <begin position="21"/>
        <end position="41"/>
    </location>
</feature>
<keyword evidence="4" id="KW-0812">Transmembrane</keyword>
<dbReference type="InterPro" id="IPR018060">
    <property type="entry name" value="HTH_AraC"/>
</dbReference>
<organism evidence="6 7">
    <name type="scientific">Candidatus Eisenbergiella merdipullorum</name>
    <dbReference type="NCBI Taxonomy" id="2838553"/>
    <lineage>
        <taxon>Bacteria</taxon>
        <taxon>Bacillati</taxon>
        <taxon>Bacillota</taxon>
        <taxon>Clostridia</taxon>
        <taxon>Lachnospirales</taxon>
        <taxon>Lachnospiraceae</taxon>
        <taxon>Eisenbergiella</taxon>
    </lineage>
</organism>
<dbReference type="InterPro" id="IPR009057">
    <property type="entry name" value="Homeodomain-like_sf"/>
</dbReference>
<keyword evidence="2" id="KW-0238">DNA-binding</keyword>
<dbReference type="GO" id="GO:0003700">
    <property type="term" value="F:DNA-binding transcription factor activity"/>
    <property type="evidence" value="ECO:0007669"/>
    <property type="project" value="InterPro"/>
</dbReference>
<name>A0A9D2I1L5_9FIRM</name>
<proteinExistence type="predicted"/>
<evidence type="ECO:0000259" key="5">
    <source>
        <dbReference type="PROSITE" id="PS01124"/>
    </source>
</evidence>
<evidence type="ECO:0000256" key="3">
    <source>
        <dbReference type="ARBA" id="ARBA00023163"/>
    </source>
</evidence>
<protein>
    <submittedName>
        <fullName evidence="6">Helix-turn-helix domain-containing protein</fullName>
    </submittedName>
</protein>
<keyword evidence="1" id="KW-0805">Transcription regulation</keyword>
<dbReference type="PANTHER" id="PTHR43280">
    <property type="entry name" value="ARAC-FAMILY TRANSCRIPTIONAL REGULATOR"/>
    <property type="match status" value="1"/>
</dbReference>
<accession>A0A9D2I1L5</accession>
<feature type="domain" description="HTH araC/xylS-type" evidence="5">
    <location>
        <begin position="665"/>
        <end position="764"/>
    </location>
</feature>
<dbReference type="SUPFAM" id="SSF46689">
    <property type="entry name" value="Homeodomain-like"/>
    <property type="match status" value="2"/>
</dbReference>
<dbReference type="Gene3D" id="1.10.10.60">
    <property type="entry name" value="Homeodomain-like"/>
    <property type="match status" value="2"/>
</dbReference>
<reference evidence="6" key="2">
    <citation type="submission" date="2021-04" db="EMBL/GenBank/DDBJ databases">
        <authorList>
            <person name="Gilroy R."/>
        </authorList>
    </citation>
    <scope>NUCLEOTIDE SEQUENCE</scope>
    <source>
        <strain evidence="6">CHK179-7159</strain>
    </source>
</reference>
<dbReference type="SMART" id="SM00342">
    <property type="entry name" value="HTH_ARAC"/>
    <property type="match status" value="1"/>
</dbReference>
<dbReference type="AlphaFoldDB" id="A0A9D2I1L5"/>
<dbReference type="EMBL" id="DWYY01000003">
    <property type="protein sequence ID" value="HJA91581.1"/>
    <property type="molecule type" value="Genomic_DNA"/>
</dbReference>
<dbReference type="PROSITE" id="PS01124">
    <property type="entry name" value="HTH_ARAC_FAMILY_2"/>
    <property type="match status" value="1"/>
</dbReference>
<keyword evidence="4" id="KW-0472">Membrane</keyword>
<evidence type="ECO:0000256" key="1">
    <source>
        <dbReference type="ARBA" id="ARBA00023015"/>
    </source>
</evidence>
<evidence type="ECO:0000256" key="4">
    <source>
        <dbReference type="SAM" id="Phobius"/>
    </source>
</evidence>
<feature type="transmembrane region" description="Helical" evidence="4">
    <location>
        <begin position="297"/>
        <end position="319"/>
    </location>
</feature>
<keyword evidence="4" id="KW-1133">Transmembrane helix</keyword>
<evidence type="ECO:0000313" key="6">
    <source>
        <dbReference type="EMBL" id="HJA91581.1"/>
    </source>
</evidence>
<dbReference type="Pfam" id="PF12833">
    <property type="entry name" value="HTH_18"/>
    <property type="match status" value="1"/>
</dbReference>